<dbReference type="Pfam" id="PF00044">
    <property type="entry name" value="Gp_dh_N"/>
    <property type="match status" value="1"/>
</dbReference>
<dbReference type="InterPro" id="IPR036291">
    <property type="entry name" value="NAD(P)-bd_dom_sf"/>
</dbReference>
<evidence type="ECO:0000256" key="1">
    <source>
        <dbReference type="ARBA" id="ARBA00004869"/>
    </source>
</evidence>
<feature type="domain" description="Glyceraldehyde 3-phosphate dehydrogenase NAD(P) binding" evidence="10">
    <location>
        <begin position="80"/>
        <end position="129"/>
    </location>
</feature>
<organism evidence="11 12">
    <name type="scientific">Neotoma lepida</name>
    <name type="common">Desert woodrat</name>
    <dbReference type="NCBI Taxonomy" id="56216"/>
    <lineage>
        <taxon>Eukaryota</taxon>
        <taxon>Metazoa</taxon>
        <taxon>Chordata</taxon>
        <taxon>Craniata</taxon>
        <taxon>Vertebrata</taxon>
        <taxon>Euteleostomi</taxon>
        <taxon>Mammalia</taxon>
        <taxon>Eutheria</taxon>
        <taxon>Euarchontoglires</taxon>
        <taxon>Glires</taxon>
        <taxon>Rodentia</taxon>
        <taxon>Myomorpha</taxon>
        <taxon>Muroidea</taxon>
        <taxon>Cricetidae</taxon>
        <taxon>Neotominae</taxon>
        <taxon>Neotoma</taxon>
    </lineage>
</organism>
<comment type="caution">
    <text evidence="11">The sequence shown here is derived from an EMBL/GenBank/DDBJ whole genome shotgun (WGS) entry which is preliminary data.</text>
</comment>
<dbReference type="SMART" id="SM00846">
    <property type="entry name" value="Gp_dh_N"/>
    <property type="match status" value="1"/>
</dbReference>
<dbReference type="InterPro" id="IPR020828">
    <property type="entry name" value="GlycerAld_3-P_DH_NAD(P)-bd"/>
</dbReference>
<dbReference type="Gene3D" id="3.40.50.720">
    <property type="entry name" value="NAD(P)-binding Rossmann-like Domain"/>
    <property type="match status" value="1"/>
</dbReference>
<dbReference type="PANTHER" id="PTHR10836:SF111">
    <property type="entry name" value="GLYCERALDEHYDE-3-PHOSPHATE DEHYDROGENASE"/>
    <property type="match status" value="1"/>
</dbReference>
<accession>A0A1A6HA96</accession>
<evidence type="ECO:0000256" key="9">
    <source>
        <dbReference type="SAM" id="MobiDB-lite"/>
    </source>
</evidence>
<dbReference type="STRING" id="56216.A0A1A6HA96"/>
<dbReference type="SUPFAM" id="SSF51735">
    <property type="entry name" value="NAD(P)-binding Rossmann-fold domains"/>
    <property type="match status" value="1"/>
</dbReference>
<feature type="region of interest" description="Disordered" evidence="9">
    <location>
        <begin position="1"/>
        <end position="61"/>
    </location>
</feature>
<keyword evidence="5" id="KW-0560">Oxidoreductase</keyword>
<dbReference type="InterPro" id="IPR020831">
    <property type="entry name" value="GlycerAld/Erythrose_P_DH"/>
</dbReference>
<dbReference type="AlphaFoldDB" id="A0A1A6HA96"/>
<evidence type="ECO:0000256" key="6">
    <source>
        <dbReference type="ARBA" id="ARBA00023027"/>
    </source>
</evidence>
<evidence type="ECO:0000259" key="10">
    <source>
        <dbReference type="SMART" id="SM00846"/>
    </source>
</evidence>
<keyword evidence="4" id="KW-0963">Cytoplasm</keyword>
<comment type="pathway">
    <text evidence="1">Carbohydrate degradation; glycolysis; pyruvate from D-glyceraldehyde 3-phosphate: step 1/5.</text>
</comment>
<evidence type="ECO:0000256" key="3">
    <source>
        <dbReference type="ARBA" id="ARBA00013119"/>
    </source>
</evidence>
<comment type="catalytic activity">
    <reaction evidence="8">
        <text>D-glyceraldehyde 3-phosphate + phosphate + NAD(+) = (2R)-3-phospho-glyceroyl phosphate + NADH + H(+)</text>
        <dbReference type="Rhea" id="RHEA:10300"/>
        <dbReference type="ChEBI" id="CHEBI:15378"/>
        <dbReference type="ChEBI" id="CHEBI:43474"/>
        <dbReference type="ChEBI" id="CHEBI:57540"/>
        <dbReference type="ChEBI" id="CHEBI:57604"/>
        <dbReference type="ChEBI" id="CHEBI:57945"/>
        <dbReference type="ChEBI" id="CHEBI:59776"/>
        <dbReference type="EC" id="1.2.1.12"/>
    </reaction>
</comment>
<evidence type="ECO:0000313" key="11">
    <source>
        <dbReference type="EMBL" id="OBS74532.1"/>
    </source>
</evidence>
<reference evidence="11 12" key="1">
    <citation type="submission" date="2016-06" db="EMBL/GenBank/DDBJ databases">
        <title>The Draft Genome Sequence and Annotation of the Desert Woodrat Neotoma lepida.</title>
        <authorList>
            <person name="Campbell M."/>
            <person name="Oakeson K.F."/>
            <person name="Yandell M."/>
            <person name="Halpert J.R."/>
            <person name="Dearing D."/>
        </authorList>
    </citation>
    <scope>NUCLEOTIDE SEQUENCE [LARGE SCALE GENOMIC DNA]</scope>
    <source>
        <strain evidence="11">417</strain>
        <tissue evidence="11">Liver</tissue>
    </source>
</reference>
<dbReference type="PANTHER" id="PTHR10836">
    <property type="entry name" value="GLYCERALDEHYDE 3-PHOSPHATE DEHYDROGENASE"/>
    <property type="match status" value="1"/>
</dbReference>
<evidence type="ECO:0000256" key="8">
    <source>
        <dbReference type="ARBA" id="ARBA00047698"/>
    </source>
</evidence>
<evidence type="ECO:0000256" key="5">
    <source>
        <dbReference type="ARBA" id="ARBA00023002"/>
    </source>
</evidence>
<dbReference type="GO" id="GO:0004365">
    <property type="term" value="F:glyceraldehyde-3-phosphate dehydrogenase (NAD+) (phosphorylating) activity"/>
    <property type="evidence" value="ECO:0007669"/>
    <property type="project" value="UniProtKB-EC"/>
</dbReference>
<comment type="similarity">
    <text evidence="2">Belongs to the glyceraldehyde-3-phosphate dehydrogenase family.</text>
</comment>
<protein>
    <recommendedName>
        <fullName evidence="3">glyceraldehyde-3-phosphate dehydrogenase (phosphorylating)</fullName>
        <ecNumber evidence="3">1.2.1.12</ecNumber>
    </recommendedName>
</protein>
<dbReference type="GO" id="GO:0051287">
    <property type="term" value="F:NAD binding"/>
    <property type="evidence" value="ECO:0007669"/>
    <property type="project" value="InterPro"/>
</dbReference>
<keyword evidence="7" id="KW-0324">Glycolysis</keyword>
<evidence type="ECO:0000256" key="4">
    <source>
        <dbReference type="ARBA" id="ARBA00022490"/>
    </source>
</evidence>
<dbReference type="GO" id="GO:0005829">
    <property type="term" value="C:cytosol"/>
    <property type="evidence" value="ECO:0007669"/>
    <property type="project" value="TreeGrafter"/>
</dbReference>
<proteinExistence type="inferred from homology"/>
<keyword evidence="12" id="KW-1185">Reference proteome</keyword>
<name>A0A1A6HA96_NEOLE</name>
<dbReference type="Proteomes" id="UP000092124">
    <property type="component" value="Unassembled WGS sequence"/>
</dbReference>
<evidence type="ECO:0000313" key="12">
    <source>
        <dbReference type="Proteomes" id="UP000092124"/>
    </source>
</evidence>
<evidence type="ECO:0000256" key="2">
    <source>
        <dbReference type="ARBA" id="ARBA00007406"/>
    </source>
</evidence>
<dbReference type="EMBL" id="LZPO01044417">
    <property type="protein sequence ID" value="OBS74532.1"/>
    <property type="molecule type" value="Genomic_DNA"/>
</dbReference>
<gene>
    <name evidence="11" type="ORF">A6R68_14932</name>
</gene>
<dbReference type="GO" id="GO:0006096">
    <property type="term" value="P:glycolytic process"/>
    <property type="evidence" value="ECO:0007669"/>
    <property type="project" value="UniProtKB-KW"/>
</dbReference>
<evidence type="ECO:0000256" key="7">
    <source>
        <dbReference type="ARBA" id="ARBA00023152"/>
    </source>
</evidence>
<sequence length="129" mass="14518">METQDQGVETPGQDMKTPDQGLETPGQDMDIPGQDIETPGQNMEIPGQDKETPGQDMETPETDVFSYSFSLILETQRVDIDVTNNPFIELNYMVYVFLYDSTHGKFHGTIKAENGKLVINRKAISIFQE</sequence>
<dbReference type="EC" id="1.2.1.12" evidence="3"/>
<keyword evidence="6" id="KW-0520">NAD</keyword>